<dbReference type="VEuPathDB" id="FungiDB:F503_03595"/>
<protein>
    <submittedName>
        <fullName evidence="2">Uncharacterized protein</fullName>
    </submittedName>
</protein>
<name>S3CDW3_OPHP1</name>
<proteinExistence type="predicted"/>
<reference evidence="2 3" key="1">
    <citation type="journal article" date="2013" name="BMC Genomics">
        <title>The genome and transcriptome of the pine saprophyte Ophiostoma piceae, and a comparison with the bark beetle-associated pine pathogen Grosmannia clavigera.</title>
        <authorList>
            <person name="Haridas S."/>
            <person name="Wang Y."/>
            <person name="Lim L."/>
            <person name="Massoumi Alamouti S."/>
            <person name="Jackman S."/>
            <person name="Docking R."/>
            <person name="Robertson G."/>
            <person name="Birol I."/>
            <person name="Bohlmann J."/>
            <person name="Breuil C."/>
        </authorList>
    </citation>
    <scope>NUCLEOTIDE SEQUENCE [LARGE SCALE GENOMIC DNA]</scope>
    <source>
        <strain evidence="2 3">UAMH 11346</strain>
    </source>
</reference>
<keyword evidence="3" id="KW-1185">Reference proteome</keyword>
<dbReference type="Proteomes" id="UP000016923">
    <property type="component" value="Unassembled WGS sequence"/>
</dbReference>
<feature type="region of interest" description="Disordered" evidence="1">
    <location>
        <begin position="1"/>
        <end position="28"/>
    </location>
</feature>
<sequence>MTEPQPQPCSQCARNGPAKEAKKRPKKRRMLCQTKPRLRWEPCEHGCKYHPGRRLMLAERFEAAKRSGLTGDELAAYRHCPCVELDFETTKTVIHCPAWQIKNGRRIYPPPPPPPNRVPDFVYLGVDEETEQRNSLQEKHVMPHSFFDPEFVKNRLVPYDIYTTVRVYRSPKVELTFEEKKDMIRVVMIHDFARESMRYLYPSDGEEIQGITYDVDRLPKTTKVLIYEVERTKKYRPKDYKVIQEINGDAKETAQKLGFLKAV</sequence>
<accession>S3CDW3</accession>
<dbReference type="AlphaFoldDB" id="S3CDW3"/>
<evidence type="ECO:0000313" key="3">
    <source>
        <dbReference type="Proteomes" id="UP000016923"/>
    </source>
</evidence>
<gene>
    <name evidence="2" type="ORF">F503_03595</name>
</gene>
<organism evidence="2 3">
    <name type="scientific">Ophiostoma piceae (strain UAMH 11346)</name>
    <name type="common">Sap stain fungus</name>
    <dbReference type="NCBI Taxonomy" id="1262450"/>
    <lineage>
        <taxon>Eukaryota</taxon>
        <taxon>Fungi</taxon>
        <taxon>Dikarya</taxon>
        <taxon>Ascomycota</taxon>
        <taxon>Pezizomycotina</taxon>
        <taxon>Sordariomycetes</taxon>
        <taxon>Sordariomycetidae</taxon>
        <taxon>Ophiostomatales</taxon>
        <taxon>Ophiostomataceae</taxon>
        <taxon>Ophiostoma</taxon>
    </lineage>
</organism>
<evidence type="ECO:0000313" key="2">
    <source>
        <dbReference type="EMBL" id="EPE04533.1"/>
    </source>
</evidence>
<dbReference type="EMBL" id="KE148160">
    <property type="protein sequence ID" value="EPE04533.1"/>
    <property type="molecule type" value="Genomic_DNA"/>
</dbReference>
<evidence type="ECO:0000256" key="1">
    <source>
        <dbReference type="SAM" id="MobiDB-lite"/>
    </source>
</evidence>
<dbReference type="HOGENOM" id="CLU_1058058_0_0_1"/>